<dbReference type="AlphaFoldDB" id="A0A8D2LC07"/>
<dbReference type="PROSITE" id="PS50010">
    <property type="entry name" value="DH_2"/>
    <property type="match status" value="1"/>
</dbReference>
<feature type="domain" description="SH3" evidence="3">
    <location>
        <begin position="598"/>
        <end position="661"/>
    </location>
</feature>
<feature type="domain" description="DH" evidence="4">
    <location>
        <begin position="35"/>
        <end position="217"/>
    </location>
</feature>
<dbReference type="SUPFAM" id="SSF48065">
    <property type="entry name" value="DBL homology domain (DH-domain)"/>
    <property type="match status" value="1"/>
</dbReference>
<evidence type="ECO:0000259" key="3">
    <source>
        <dbReference type="PROSITE" id="PS50002"/>
    </source>
</evidence>
<keyword evidence="1 2" id="KW-0728">SH3 domain</keyword>
<dbReference type="InterPro" id="IPR051492">
    <property type="entry name" value="Dynamin-Rho_GEF"/>
</dbReference>
<dbReference type="PANTHER" id="PTHR22834">
    <property type="entry name" value="NUCLEAR FUSION PROTEIN FUS2"/>
    <property type="match status" value="1"/>
</dbReference>
<dbReference type="CDD" id="cd00160">
    <property type="entry name" value="RhoGEF"/>
    <property type="match status" value="1"/>
</dbReference>
<dbReference type="FunFam" id="2.30.30.40:FF:000174">
    <property type="entry name" value="rho guanine nucleotide exchange factor 37"/>
    <property type="match status" value="1"/>
</dbReference>
<dbReference type="Pfam" id="PF00621">
    <property type="entry name" value="RhoGEF"/>
    <property type="match status" value="1"/>
</dbReference>
<dbReference type="SUPFAM" id="SSF50044">
    <property type="entry name" value="SH3-domain"/>
    <property type="match status" value="2"/>
</dbReference>
<reference evidence="5" key="2">
    <citation type="submission" date="2025-09" db="UniProtKB">
        <authorList>
            <consortium name="Ensembl"/>
        </authorList>
    </citation>
    <scope>IDENTIFICATION</scope>
</reference>
<dbReference type="InterPro" id="IPR027267">
    <property type="entry name" value="AH/BAR_dom_sf"/>
</dbReference>
<dbReference type="SUPFAM" id="SSF103657">
    <property type="entry name" value="BAR/IMD domain-like"/>
    <property type="match status" value="1"/>
</dbReference>
<dbReference type="Gene3D" id="1.20.900.10">
    <property type="entry name" value="Dbl homology (DH) domain"/>
    <property type="match status" value="1"/>
</dbReference>
<dbReference type="InterPro" id="IPR000219">
    <property type="entry name" value="DH_dom"/>
</dbReference>
<dbReference type="GO" id="GO:0005737">
    <property type="term" value="C:cytoplasm"/>
    <property type="evidence" value="ECO:0007669"/>
    <property type="project" value="TreeGrafter"/>
</dbReference>
<dbReference type="GO" id="GO:0005085">
    <property type="term" value="F:guanyl-nucleotide exchange factor activity"/>
    <property type="evidence" value="ECO:0007669"/>
    <property type="project" value="InterPro"/>
</dbReference>
<evidence type="ECO:0000313" key="5">
    <source>
        <dbReference type="Ensembl" id="ENSVKKP00000019561.1"/>
    </source>
</evidence>
<evidence type="ECO:0000313" key="6">
    <source>
        <dbReference type="Proteomes" id="UP000694545"/>
    </source>
</evidence>
<organism evidence="5 6">
    <name type="scientific">Varanus komodoensis</name>
    <name type="common">Komodo dragon</name>
    <dbReference type="NCBI Taxonomy" id="61221"/>
    <lineage>
        <taxon>Eukaryota</taxon>
        <taxon>Metazoa</taxon>
        <taxon>Chordata</taxon>
        <taxon>Craniata</taxon>
        <taxon>Vertebrata</taxon>
        <taxon>Euteleostomi</taxon>
        <taxon>Lepidosauria</taxon>
        <taxon>Squamata</taxon>
        <taxon>Bifurcata</taxon>
        <taxon>Unidentata</taxon>
        <taxon>Episquamata</taxon>
        <taxon>Toxicofera</taxon>
        <taxon>Anguimorpha</taxon>
        <taxon>Paleoanguimorpha</taxon>
        <taxon>Varanoidea</taxon>
        <taxon>Varanidae</taxon>
        <taxon>Varanus</taxon>
    </lineage>
</organism>
<dbReference type="InterPro" id="IPR036028">
    <property type="entry name" value="SH3-like_dom_sf"/>
</dbReference>
<accession>A0A8D2LC07</accession>
<dbReference type="InterPro" id="IPR035899">
    <property type="entry name" value="DBL_dom_sf"/>
</dbReference>
<sequence length="679" mass="77263">MANDSTEELPVQAEDPEAEEHIYETVEWPDKAEQNQRLAVEELINTEASYVHNLQLCIGDIRRHLQKKQLPQMDLEGLFSNIDDVLCVSKHFLRGLEEAVNHKHDEQLLHISTLFQELKEEMENVYKTYCSNYDQALLLLESYRKDPRLQKEMLLTGSAAGASDLSFFLVMPVQRVTKYPLLLQKILENTPASNSAYEALRAAANAMIDVNANINEYKRRKEVADKYNKPGYLTLRERLARLNTHSIAKKTTRLSRLFMHEAGIVSKTEDKEFDELEEKFQWLASAVADLKQNVASFLSNLEVILLQPQRLSICYWYCGGYQDFRNRLEDLVYLPLCNLTETMKGPQKLIKKRFDKQLDYEEFEEKRNDTGSVTYEEQVAMNTYLAINSLLVSELPVFNHVTLQWLGHILHSFVALQSDLAKKVLQEAEEESGSSLQLPHSHLPDAEFWKMVKDTLSRAEDQLHPFHKKFETVSPSPVVQPLSPAEEKKVLLLLSKHSPEKLFQVISNTTSNKAMDLTLQKGQIVALLHGQDTKGNPNRWLVDTGGTVRLSLPTGLFFSTYRGDITEVVSAREVLIEWPQGRSQMYLAPNPTCLSSSHPLFFVIAAYSFTARSDHEVSLQAGQPVTVLQPHDKMGNKEWSLVEVNGQQGYVPSSFLATVSVPEPPGWSSPVWSFPAQQT</sequence>
<dbReference type="SMART" id="SM00326">
    <property type="entry name" value="SH3"/>
    <property type="match status" value="1"/>
</dbReference>
<dbReference type="Gene3D" id="1.20.1270.60">
    <property type="entry name" value="Arfaptin homology (AH) domain/BAR domain"/>
    <property type="match status" value="2"/>
</dbReference>
<dbReference type="PROSITE" id="PS50002">
    <property type="entry name" value="SH3"/>
    <property type="match status" value="1"/>
</dbReference>
<dbReference type="Proteomes" id="UP000694545">
    <property type="component" value="Unplaced"/>
</dbReference>
<proteinExistence type="predicted"/>
<dbReference type="InterPro" id="IPR001452">
    <property type="entry name" value="SH3_domain"/>
</dbReference>
<evidence type="ECO:0000256" key="2">
    <source>
        <dbReference type="PROSITE-ProRule" id="PRU00192"/>
    </source>
</evidence>
<dbReference type="Ensembl" id="ENSVKKT00000020042.1">
    <property type="protein sequence ID" value="ENSVKKP00000019561.1"/>
    <property type="gene ID" value="ENSVKKG00000013246.1"/>
</dbReference>
<reference evidence="5" key="1">
    <citation type="submission" date="2025-08" db="UniProtKB">
        <authorList>
            <consortium name="Ensembl"/>
        </authorList>
    </citation>
    <scope>IDENTIFICATION</scope>
</reference>
<dbReference type="Gene3D" id="2.30.30.40">
    <property type="entry name" value="SH3 Domains"/>
    <property type="match status" value="2"/>
</dbReference>
<protein>
    <submittedName>
        <fullName evidence="5">Rho guanine nucleotide exchange factor 37</fullName>
    </submittedName>
</protein>
<dbReference type="Pfam" id="PF14604">
    <property type="entry name" value="SH3_9"/>
    <property type="match status" value="1"/>
</dbReference>
<dbReference type="SMART" id="SM00325">
    <property type="entry name" value="RhoGEF"/>
    <property type="match status" value="1"/>
</dbReference>
<keyword evidence="6" id="KW-1185">Reference proteome</keyword>
<evidence type="ECO:0000256" key="1">
    <source>
        <dbReference type="ARBA" id="ARBA00022443"/>
    </source>
</evidence>
<dbReference type="PANTHER" id="PTHR22834:SF9">
    <property type="entry name" value="RHO GUANINE NUCLEOTIDE EXCHANGE FACTOR 37"/>
    <property type="match status" value="1"/>
</dbReference>
<evidence type="ECO:0000259" key="4">
    <source>
        <dbReference type="PROSITE" id="PS50010"/>
    </source>
</evidence>
<name>A0A8D2LC07_VARKO</name>